<organism evidence="1 2">
    <name type="scientific">Neotabrizicola shimadae</name>
    <dbReference type="NCBI Taxonomy" id="2807096"/>
    <lineage>
        <taxon>Bacteria</taxon>
        <taxon>Pseudomonadati</taxon>
        <taxon>Pseudomonadota</taxon>
        <taxon>Alphaproteobacteria</taxon>
        <taxon>Rhodobacterales</taxon>
        <taxon>Paracoccaceae</taxon>
        <taxon>Neotabrizicola</taxon>
    </lineage>
</organism>
<proteinExistence type="predicted"/>
<dbReference type="Proteomes" id="UP000826300">
    <property type="component" value="Chromosome"/>
</dbReference>
<reference evidence="1" key="1">
    <citation type="submission" date="2021-02" db="EMBL/GenBank/DDBJ databases">
        <title>Rhodobacter shimadae sp. nov., an aerobic anoxygenic phototrophic bacterium isolated from a hot spring.</title>
        <authorList>
            <person name="Muramatsu S."/>
            <person name="Haruta S."/>
            <person name="Hirose S."/>
            <person name="Hanada S."/>
        </authorList>
    </citation>
    <scope>NUCLEOTIDE SEQUENCE</scope>
    <source>
        <strain evidence="1">N10</strain>
    </source>
</reference>
<name>A0A8G0ZXA7_9RHOB</name>
<dbReference type="Pfam" id="PF07394">
    <property type="entry name" value="DUF1501"/>
    <property type="match status" value="1"/>
</dbReference>
<accession>A0A8G0ZXA7</accession>
<dbReference type="PANTHER" id="PTHR43737:SF1">
    <property type="entry name" value="DUF1501 DOMAIN-CONTAINING PROTEIN"/>
    <property type="match status" value="1"/>
</dbReference>
<evidence type="ECO:0000313" key="1">
    <source>
        <dbReference type="EMBL" id="QYZ71928.1"/>
    </source>
</evidence>
<dbReference type="AlphaFoldDB" id="A0A8G0ZXA7"/>
<evidence type="ECO:0000313" key="2">
    <source>
        <dbReference type="Proteomes" id="UP000826300"/>
    </source>
</evidence>
<dbReference type="InterPro" id="IPR010869">
    <property type="entry name" value="DUF1501"/>
</dbReference>
<keyword evidence="2" id="KW-1185">Reference proteome</keyword>
<gene>
    <name evidence="1" type="ORF">JO391_10210</name>
</gene>
<dbReference type="KEGG" id="nsm:JO391_10210"/>
<sequence length="398" mass="42552">MNRRFFLRGAAVLGCSVAAHPMLTTLTLAAGEKTLGENRLVVIILRGAMDGLGTVIPVDDPLYAQYRPGLSDLGEAPGALTGGFALNPALSGLMPLWQAGQLGFVHATSTPYRDKRSHFDGQDILEAGTGTDVAVSAVRDGWLNRMLQAVPGLSAETAYAVGRDALPLLEGPAPARNWAPDLRLRITPATERLLEVVYHDDPLFRDASEEAMTLSDELDDDLMAAAPLGAKRLSNNEKLADFAAERLRGESRIAAFSQTGWDTHANQAVGLAGALKGLQQTILRLREGLGEEIWGKTTLITMTEFGRTVRENGTKGTDHGTGGLSILAGGAIRGGQIYGPWPGLNESALYAGRDLMPTTDIRSWAAWAMAGMYGFDRTLLETSIFPGLDMGSDPRLLL</sequence>
<dbReference type="EMBL" id="CP069370">
    <property type="protein sequence ID" value="QYZ71928.1"/>
    <property type="molecule type" value="Genomic_DNA"/>
</dbReference>
<protein>
    <submittedName>
        <fullName evidence="1">DUF1501 domain-containing protein</fullName>
    </submittedName>
</protein>
<dbReference type="PANTHER" id="PTHR43737">
    <property type="entry name" value="BLL7424 PROTEIN"/>
    <property type="match status" value="1"/>
</dbReference>